<accession>A0ABQ5QC79</accession>
<sequence length="109" mass="12023">MMMSMPFQSGDLVVVVLQAPRERIWGRILGLDASGIAVRGLDLTPWEEVLTLVRTGEADQVALGTRFLPMHRVEAMYLDEASSGAPSLAETFHDRTGQDPRAFLADPIR</sequence>
<evidence type="ECO:0000313" key="2">
    <source>
        <dbReference type="EMBL" id="GLH72430.1"/>
    </source>
</evidence>
<dbReference type="RefSeq" id="WP_285571000.1">
    <property type="nucleotide sequence ID" value="NZ_BSDE01000001.1"/>
</dbReference>
<dbReference type="EMBL" id="BSDE01000001">
    <property type="protein sequence ID" value="GLH72430.1"/>
    <property type="molecule type" value="Genomic_DNA"/>
</dbReference>
<dbReference type="Proteomes" id="UP001165069">
    <property type="component" value="Unassembled WGS sequence"/>
</dbReference>
<comment type="caution">
    <text evidence="2">The sequence shown here is derived from an EMBL/GenBank/DDBJ whole genome shotgun (WGS) entry which is preliminary data.</text>
</comment>
<evidence type="ECO:0000256" key="1">
    <source>
        <dbReference type="SAM" id="MobiDB-lite"/>
    </source>
</evidence>
<name>A0ABQ5QC79_9BACT</name>
<proteinExistence type="predicted"/>
<organism evidence="2 3">
    <name type="scientific">Geothrix limicola</name>
    <dbReference type="NCBI Taxonomy" id="2927978"/>
    <lineage>
        <taxon>Bacteria</taxon>
        <taxon>Pseudomonadati</taxon>
        <taxon>Acidobacteriota</taxon>
        <taxon>Holophagae</taxon>
        <taxon>Holophagales</taxon>
        <taxon>Holophagaceae</taxon>
        <taxon>Geothrix</taxon>
    </lineage>
</organism>
<evidence type="ECO:0000313" key="3">
    <source>
        <dbReference type="Proteomes" id="UP001165069"/>
    </source>
</evidence>
<feature type="region of interest" description="Disordered" evidence="1">
    <location>
        <begin position="88"/>
        <end position="109"/>
    </location>
</feature>
<keyword evidence="3" id="KW-1185">Reference proteome</keyword>
<reference evidence="2 3" key="1">
    <citation type="journal article" date="2023" name="Antonie Van Leeuwenhoek">
        <title>Mesoterricola silvestris gen. nov., sp. nov., Mesoterricola sediminis sp. nov., Geothrix oryzae sp. nov., Geothrix edaphica sp. nov., Geothrix rubra sp. nov., and Geothrix limicola sp. nov., six novel members of Acidobacteriota isolated from soils.</title>
        <authorList>
            <person name="Itoh H."/>
            <person name="Sugisawa Y."/>
            <person name="Mise K."/>
            <person name="Xu Z."/>
            <person name="Kuniyasu M."/>
            <person name="Ushijima N."/>
            <person name="Kawano K."/>
            <person name="Kobayashi E."/>
            <person name="Shiratori Y."/>
            <person name="Masuda Y."/>
            <person name="Senoo K."/>
        </authorList>
    </citation>
    <scope>NUCLEOTIDE SEQUENCE [LARGE SCALE GENOMIC DNA]</scope>
    <source>
        <strain evidence="2 3">Red804</strain>
    </source>
</reference>
<gene>
    <name evidence="2" type="ORF">GETHLI_09320</name>
</gene>
<protein>
    <submittedName>
        <fullName evidence="2">Uncharacterized protein</fullName>
    </submittedName>
</protein>